<sequence>MKKSSFAFALFVLLGLLAGSIVGQLLAAVPTLSFLTTGIVLEWHPKADLHVLQFDIWFRFRLHLLNLLGLLFAIWMYRKL</sequence>
<evidence type="ECO:0000256" key="1">
    <source>
        <dbReference type="SAM" id="Phobius"/>
    </source>
</evidence>
<keyword evidence="1" id="KW-0472">Membrane</keyword>
<evidence type="ECO:0000313" key="3">
    <source>
        <dbReference type="Proteomes" id="UP000243688"/>
    </source>
</evidence>
<dbReference type="AlphaFoldDB" id="A0A2A6E0D8"/>
<evidence type="ECO:0000313" key="2">
    <source>
        <dbReference type="EMBL" id="PDO10217.1"/>
    </source>
</evidence>
<feature type="transmembrane region" description="Helical" evidence="1">
    <location>
        <begin position="56"/>
        <end position="77"/>
    </location>
</feature>
<gene>
    <name evidence="2" type="ORF">BLM47_08160</name>
</gene>
<organism evidence="2 3">
    <name type="scientific">Candidatus Reconcilbacillus cellulovorans</name>
    <dbReference type="NCBI Taxonomy" id="1906605"/>
    <lineage>
        <taxon>Bacteria</taxon>
        <taxon>Bacillati</taxon>
        <taxon>Bacillota</taxon>
        <taxon>Bacilli</taxon>
        <taxon>Bacillales</taxon>
        <taxon>Paenibacillaceae</taxon>
        <taxon>Candidatus Reconcilbacillus</taxon>
    </lineage>
</organism>
<proteinExistence type="predicted"/>
<dbReference type="EMBL" id="MOXJ01000017">
    <property type="protein sequence ID" value="PDO10217.1"/>
    <property type="molecule type" value="Genomic_DNA"/>
</dbReference>
<keyword evidence="1" id="KW-1133">Transmembrane helix</keyword>
<reference evidence="2 3" key="1">
    <citation type="submission" date="2016-12" db="EMBL/GenBank/DDBJ databases">
        <title>Candidatus Reconcilibacillus cellulovorans genome.</title>
        <authorList>
            <person name="Kolinko S."/>
            <person name="Wu Y.-W."/>
            <person name="Tachea F."/>
            <person name="Denzel E."/>
            <person name="Hiras J."/>
            <person name="Baecker N."/>
            <person name="Chan L.J."/>
            <person name="Eichorst S.A."/>
            <person name="Frey D."/>
            <person name="Adams P.D."/>
            <person name="Pray T."/>
            <person name="Tanjore D."/>
            <person name="Petzold C.J."/>
            <person name="Gladden J.M."/>
            <person name="Simmons B.A."/>
            <person name="Singer S.W."/>
        </authorList>
    </citation>
    <scope>NUCLEOTIDE SEQUENCE [LARGE SCALE GENOMIC DNA]</scope>
    <source>
        <strain evidence="2">JTherm</strain>
    </source>
</reference>
<comment type="caution">
    <text evidence="2">The sequence shown here is derived from an EMBL/GenBank/DDBJ whole genome shotgun (WGS) entry which is preliminary data.</text>
</comment>
<keyword evidence="1" id="KW-0812">Transmembrane</keyword>
<accession>A0A2A6E0D8</accession>
<dbReference type="InterPro" id="IPR025470">
    <property type="entry name" value="DUF4321"/>
</dbReference>
<name>A0A2A6E0D8_9BACL</name>
<dbReference type="Pfam" id="PF14209">
    <property type="entry name" value="DUF4321"/>
    <property type="match status" value="1"/>
</dbReference>
<evidence type="ECO:0008006" key="4">
    <source>
        <dbReference type="Google" id="ProtNLM"/>
    </source>
</evidence>
<protein>
    <recommendedName>
        <fullName evidence="4">DUF4321 domain-containing protein</fullName>
    </recommendedName>
</protein>
<dbReference type="Proteomes" id="UP000243688">
    <property type="component" value="Unassembled WGS sequence"/>
</dbReference>